<evidence type="ECO:0000256" key="1">
    <source>
        <dbReference type="RuleBase" id="RU003860"/>
    </source>
</evidence>
<organism evidence="2 4">
    <name type="scientific">Ferrovum myxofaciens</name>
    <dbReference type="NCBI Taxonomy" id="416213"/>
    <lineage>
        <taxon>Bacteria</taxon>
        <taxon>Pseudomonadati</taxon>
        <taxon>Pseudomonadota</taxon>
        <taxon>Betaproteobacteria</taxon>
        <taxon>Ferrovales</taxon>
        <taxon>Ferrovaceae</taxon>
        <taxon>Ferrovum</taxon>
    </lineage>
</organism>
<name>A0A8F3DRZ9_9PROT</name>
<dbReference type="PANTHER" id="PTHR46230">
    <property type="match status" value="1"/>
</dbReference>
<evidence type="ECO:0000313" key="4">
    <source>
        <dbReference type="Proteomes" id="UP000075653"/>
    </source>
</evidence>
<dbReference type="PIRSF" id="PIRSF003113">
    <property type="entry name" value="BolA"/>
    <property type="match status" value="1"/>
</dbReference>
<dbReference type="Proteomes" id="UP000075653">
    <property type="component" value="Unassembled WGS sequence"/>
</dbReference>
<keyword evidence="4" id="KW-1185">Reference proteome</keyword>
<dbReference type="AlphaFoldDB" id="A0A8F3DRZ9"/>
<dbReference type="InterPro" id="IPR036065">
    <property type="entry name" value="BolA-like_sf"/>
</dbReference>
<dbReference type="Proteomes" id="UP000683551">
    <property type="component" value="Chromosome"/>
</dbReference>
<evidence type="ECO:0000313" key="2">
    <source>
        <dbReference type="EMBL" id="KXW58601.1"/>
    </source>
</evidence>
<accession>A0A8F3DRZ9</accession>
<protein>
    <submittedName>
        <fullName evidence="3">BolA family transcriptional regulator</fullName>
    </submittedName>
    <submittedName>
        <fullName evidence="2">Transcriptional regulator BolA</fullName>
    </submittedName>
</protein>
<comment type="similarity">
    <text evidence="1">Belongs to the BolA/IbaG family.</text>
</comment>
<dbReference type="SUPFAM" id="SSF82657">
    <property type="entry name" value="BolA-like"/>
    <property type="match status" value="1"/>
</dbReference>
<dbReference type="EMBL" id="LRRD01000013">
    <property type="protein sequence ID" value="KXW58601.1"/>
    <property type="molecule type" value="Genomic_DNA"/>
</dbReference>
<dbReference type="PANTHER" id="PTHR46230:SF7">
    <property type="entry name" value="BOLA-LIKE PROTEIN 1"/>
    <property type="match status" value="1"/>
</dbReference>
<dbReference type="InterPro" id="IPR002634">
    <property type="entry name" value="BolA"/>
</dbReference>
<dbReference type="Gene3D" id="3.30.300.90">
    <property type="entry name" value="BolA-like"/>
    <property type="match status" value="1"/>
</dbReference>
<dbReference type="GO" id="GO:0016226">
    <property type="term" value="P:iron-sulfur cluster assembly"/>
    <property type="evidence" value="ECO:0007669"/>
    <property type="project" value="TreeGrafter"/>
</dbReference>
<sequence length="85" mass="9430">MTSTAEQIRACLIHLSPSILEIQDDSAQHLGHPGAREGGGHYRVKIVAEAFRHRSRLEAHRMVHTALSSLMSKEIHALQLDVQSP</sequence>
<dbReference type="OrthoDB" id="5296536at2"/>
<proteinExistence type="inferred from homology"/>
<reference evidence="2 4" key="1">
    <citation type="submission" date="2016-01" db="EMBL/GenBank/DDBJ databases">
        <title>Genome sequence of the acidophilic iron oxidising Ferrovum strain Z-31.</title>
        <authorList>
            <person name="Poehlein A."/>
            <person name="Ullrich S.R."/>
            <person name="Schloemann M."/>
            <person name="Muehling M."/>
            <person name="Daniel R."/>
        </authorList>
    </citation>
    <scope>NUCLEOTIDE SEQUENCE [LARGE SCALE GENOMIC DNA]</scope>
    <source>
        <strain evidence="2 4">Z-31</strain>
    </source>
</reference>
<dbReference type="RefSeq" id="WP_031597785.1">
    <property type="nucleotide sequence ID" value="NZ_CP053675.1"/>
</dbReference>
<reference evidence="3" key="2">
    <citation type="submission" date="2021-02" db="EMBL/GenBank/DDBJ databases">
        <title>Comparative genomics of Ferrovum myxofaciens strains, predominant extremophile bacteria forming large biofilm stalactites in acid mine ecosystems.</title>
        <authorList>
            <person name="Burkartova K."/>
            <person name="Ridl J."/>
            <person name="Pajer P."/>
            <person name="Falteisek L."/>
        </authorList>
    </citation>
    <scope>NUCLEOTIDE SEQUENCE</scope>
    <source>
        <strain evidence="3">MI1III</strain>
    </source>
</reference>
<evidence type="ECO:0000313" key="3">
    <source>
        <dbReference type="EMBL" id="QWY76449.1"/>
    </source>
</evidence>
<gene>
    <name evidence="2" type="ORF">FEMY_10000</name>
    <name evidence="3" type="ORF">JZL65_07965</name>
</gene>
<accession>A0A149VZF5</accession>
<dbReference type="PATRIC" id="fig|1789004.3.peg.1015"/>
<dbReference type="EMBL" id="CP071137">
    <property type="protein sequence ID" value="QWY76449.1"/>
    <property type="molecule type" value="Genomic_DNA"/>
</dbReference>
<dbReference type="Pfam" id="PF01722">
    <property type="entry name" value="BolA"/>
    <property type="match status" value="1"/>
</dbReference>